<feature type="region of interest" description="Disordered" evidence="1">
    <location>
        <begin position="516"/>
        <end position="573"/>
    </location>
</feature>
<feature type="compositionally biased region" description="Basic and acidic residues" evidence="1">
    <location>
        <begin position="167"/>
        <end position="179"/>
    </location>
</feature>
<organism evidence="2 3">
    <name type="scientific">Athelia psychrophila</name>
    <dbReference type="NCBI Taxonomy" id="1759441"/>
    <lineage>
        <taxon>Eukaryota</taxon>
        <taxon>Fungi</taxon>
        <taxon>Dikarya</taxon>
        <taxon>Basidiomycota</taxon>
        <taxon>Agaricomycotina</taxon>
        <taxon>Agaricomycetes</taxon>
        <taxon>Agaricomycetidae</taxon>
        <taxon>Atheliales</taxon>
        <taxon>Atheliaceae</taxon>
        <taxon>Athelia</taxon>
    </lineage>
</organism>
<feature type="compositionally biased region" description="Polar residues" evidence="1">
    <location>
        <begin position="548"/>
        <end position="558"/>
    </location>
</feature>
<accession>A0A167THQ8</accession>
<feature type="compositionally biased region" description="Polar residues" evidence="1">
    <location>
        <begin position="447"/>
        <end position="457"/>
    </location>
</feature>
<dbReference type="OrthoDB" id="3271070at2759"/>
<feature type="compositionally biased region" description="Low complexity" evidence="1">
    <location>
        <begin position="517"/>
        <end position="530"/>
    </location>
</feature>
<feature type="compositionally biased region" description="Polar residues" evidence="1">
    <location>
        <begin position="202"/>
        <end position="211"/>
    </location>
</feature>
<sequence length="1047" mass="115991">MYNMGGNFPPRHGPICGQRANWILSNSNGADAALIQIPRRPGDICDACRHGWIHHWREGRAPYHAPTEYLNRGGNEATACGGFYSADQAWSFNTSCVCSAALRAHELTASSNASNLPSPAIQVLDQPITAYRGIARGSAGAVTPAPGRASQRQGPGASRQEQSTNSRRVDNFTRQRLETAADNAVGGSSSGRRGRRSGNPHPYQQTASQQDAARSLKIAFLPHCLNNVHVHHEAHGAPKDIAIPIDMWEEYYRKAESMGLLIKVFPTSESEPIWREMDTAVKDALRIANLEVQSEPGAALDRFGSLDWALVRPSYKSGSHSYVMKRDRKLQAMEYTVPKLVQISPWRNPKEGEGGEPVIFLGTCSLIFVALAHSELNFQAPKYGHLRGRIDGLGPYLGPEPAMQHLLHACFADRFYQHALPAQYSEDILAECSEHCDGFYPAIDSTMDSESNRSFSPPGTGDPDAYEPSMDANAMLRARVEDFDPQADEVWEQEMGVSPEPDFAADAAQVFSEELFLPSLSPDPRSRSPSVEITDRDRSPSIEITGYNRASSVASMSPPTRRPVASSDGHDQIAKPHEVQRWATLVKSRSRTSDLLFGEQTARIVADSTTAAAQAFFAVLVHILQRPEGLAKAFKVPAGVTRCEPLVMVRSFTQLECDLRVNRAVGYGVHSAIYHEAAELVRLDHDCWILKGGALIPVIKPPNTSEPERFDRFRAYGAMLALSMVTQQEGLMGTSFAVVLGLILGDEGFVLSAEYLRILNPEAAERLAVWYELPKDAPITKCWNISNTKAQNALVSLICDLDLDPSHISDTRTPAVHDVWTSTITQRVLFGSLYEICKTQEFKALKEGFDYKLEGDHDYEATLIRQTFGGTGVKALVGRMYMPMPVTFDTVWPRLQFQIPTDGRGNINRNATRTDYAQLFARAVRVYLQGAGHPNDESLPEATGLSTGQIHDERNDPHVRARLLLFAVLNKKQPPREPSWKMTFDLSDPAIGEETDEFPLHIRVCFKQLRITFGRSMEDLLRRGDRSAFELWLHAHLFGAASDFNST</sequence>
<name>A0A167THQ8_9AGAM</name>
<feature type="region of interest" description="Disordered" evidence="1">
    <location>
        <begin position="932"/>
        <end position="952"/>
    </location>
</feature>
<keyword evidence="3" id="KW-1185">Reference proteome</keyword>
<dbReference type="EMBL" id="KV418220">
    <property type="protein sequence ID" value="KZP02952.1"/>
    <property type="molecule type" value="Genomic_DNA"/>
</dbReference>
<proteinExistence type="predicted"/>
<evidence type="ECO:0000313" key="3">
    <source>
        <dbReference type="Proteomes" id="UP000076532"/>
    </source>
</evidence>
<evidence type="ECO:0000313" key="2">
    <source>
        <dbReference type="EMBL" id="KZP02952.1"/>
    </source>
</evidence>
<feature type="region of interest" description="Disordered" evidence="1">
    <location>
        <begin position="447"/>
        <end position="468"/>
    </location>
</feature>
<dbReference type="Proteomes" id="UP000076532">
    <property type="component" value="Unassembled WGS sequence"/>
</dbReference>
<dbReference type="AlphaFoldDB" id="A0A167THQ8"/>
<protein>
    <submittedName>
        <fullName evidence="2">Uncharacterized protein</fullName>
    </submittedName>
</protein>
<reference evidence="2 3" key="1">
    <citation type="journal article" date="2016" name="Mol. Biol. Evol.">
        <title>Comparative Genomics of Early-Diverging Mushroom-Forming Fungi Provides Insights into the Origins of Lignocellulose Decay Capabilities.</title>
        <authorList>
            <person name="Nagy L.G."/>
            <person name="Riley R."/>
            <person name="Tritt A."/>
            <person name="Adam C."/>
            <person name="Daum C."/>
            <person name="Floudas D."/>
            <person name="Sun H."/>
            <person name="Yadav J.S."/>
            <person name="Pangilinan J."/>
            <person name="Larsson K.H."/>
            <person name="Matsuura K."/>
            <person name="Barry K."/>
            <person name="Labutti K."/>
            <person name="Kuo R."/>
            <person name="Ohm R.A."/>
            <person name="Bhattacharya S.S."/>
            <person name="Shirouzu T."/>
            <person name="Yoshinaga Y."/>
            <person name="Martin F.M."/>
            <person name="Grigoriev I.V."/>
            <person name="Hibbett D.S."/>
        </authorList>
    </citation>
    <scope>NUCLEOTIDE SEQUENCE [LARGE SCALE GENOMIC DNA]</scope>
    <source>
        <strain evidence="2 3">CBS 109695</strain>
    </source>
</reference>
<feature type="region of interest" description="Disordered" evidence="1">
    <location>
        <begin position="138"/>
        <end position="211"/>
    </location>
</feature>
<gene>
    <name evidence="2" type="ORF">FIBSPDRAFT_905385</name>
</gene>
<evidence type="ECO:0000256" key="1">
    <source>
        <dbReference type="SAM" id="MobiDB-lite"/>
    </source>
</evidence>